<evidence type="ECO:0000256" key="3">
    <source>
        <dbReference type="ARBA" id="ARBA00022833"/>
    </source>
</evidence>
<feature type="region of interest" description="Disordered" evidence="4">
    <location>
        <begin position="746"/>
        <end position="771"/>
    </location>
</feature>
<evidence type="ECO:0000313" key="7">
    <source>
        <dbReference type="Proteomes" id="UP001497744"/>
    </source>
</evidence>
<dbReference type="RefSeq" id="XP_067713802.1">
    <property type="nucleotide sequence ID" value="XM_067857701.1"/>
</dbReference>
<keyword evidence="2" id="KW-0863">Zinc-finger</keyword>
<dbReference type="InterPro" id="IPR011124">
    <property type="entry name" value="Znf_CW"/>
</dbReference>
<dbReference type="PANTHER" id="PTHR46524:SF7">
    <property type="entry name" value="CW-TYPE ZINC FINGER"/>
    <property type="match status" value="1"/>
</dbReference>
<keyword evidence="7" id="KW-1185">Reference proteome</keyword>
<feature type="region of interest" description="Disordered" evidence="4">
    <location>
        <begin position="705"/>
        <end position="729"/>
    </location>
</feature>
<evidence type="ECO:0000259" key="5">
    <source>
        <dbReference type="PROSITE" id="PS51050"/>
    </source>
</evidence>
<keyword evidence="3" id="KW-0862">Zinc</keyword>
<reference evidence="6 7" key="1">
    <citation type="submission" date="2021-06" db="EMBL/GenBank/DDBJ databases">
        <title>Genome sequence of Babesia caballi.</title>
        <authorList>
            <person name="Yamagishi J."/>
            <person name="Kidaka T."/>
            <person name="Ochi A."/>
        </authorList>
    </citation>
    <scope>NUCLEOTIDE SEQUENCE [LARGE SCALE GENOMIC DNA]</scope>
    <source>
        <strain evidence="6">USDA-D6B2</strain>
    </source>
</reference>
<feature type="region of interest" description="Disordered" evidence="4">
    <location>
        <begin position="184"/>
        <end position="232"/>
    </location>
</feature>
<dbReference type="Gene3D" id="3.30.40.100">
    <property type="match status" value="1"/>
</dbReference>
<dbReference type="PANTHER" id="PTHR46524">
    <property type="entry name" value="CW-TYPE ZINC FINGER"/>
    <property type="match status" value="1"/>
</dbReference>
<feature type="region of interest" description="Disordered" evidence="4">
    <location>
        <begin position="577"/>
        <end position="659"/>
    </location>
</feature>
<dbReference type="PROSITE" id="PS51050">
    <property type="entry name" value="ZF_CW"/>
    <property type="match status" value="1"/>
</dbReference>
<sequence length="814" mass="88413">MERMSVDLSKLAQPIPSADMSMNARDADGLSRLAQKLDVPLLLASIPLPTRASPSFPRPTPGRDADVVDYRGGQSGGGASSFAKEEAIRVKYLPKVPIDVVSMMTSGNAVPTHRKSTRHPAGSLGAGTLSGVSFLADSALLTPIPKQVLSDVNAAQVAPLSRNLVVEEFNAEPAESEYTLPAVPEQISDSSFAAPEPSPRRTRGSSRNSKINRKAEPKVPRAQRNVVVPPSPKTTVENWAQCENCKKWRRLPPTVDTEKLPDLWVCSLNVWDPGHNSCDVPEETFPDLKHNVESPSPVRPVHLEHNVTFPVRPVTAQVAGRAPNDRLMDHEVVELLLSDNKNHPLHDRITLHSLNKNSLLATELPHDVLVIDEVPNPSTLAMANNIARPPSELIHPDEELLKDDNLARDDGMISIGLARKTHWPSADNDASTIDSMEELEGAAEVPRSALASMFPRLASQVPKMGKMPSPRARAKVKLEKAPDIAAPVVTVKVENQAAISSMNHDDLRGLLSAFATRNGTKEPEIPPKHCLLEEKLRSCALPMDSFLQPLSMLAMPITYPAAEQSLGDSHPCKAAYASRSSMAKPRSYPTPEAASAPVEPVKAEPRRRAGRATRSSAAQSDKKASRLREEHELSDPVKPYAKKFKTSQPDADYPAPDGKRLSKRIWNRHARAANVASEPAPAPEDTANDVSMADAVSGLLMELPDPAEYTAPPTRRPNTRTQGRRSMSPFGVDMSRAIELLTQPIDLAPGPEPVAPQVTRGGRAARPPRVYPGGMPLPPVLNLELLAKPIPELTTAETELKVDVYKNPRLLSEV</sequence>
<dbReference type="Proteomes" id="UP001497744">
    <property type="component" value="Unassembled WGS sequence"/>
</dbReference>
<dbReference type="EMBL" id="BPLF01000001">
    <property type="protein sequence ID" value="GIX61731.1"/>
    <property type="molecule type" value="Genomic_DNA"/>
</dbReference>
<evidence type="ECO:0000256" key="1">
    <source>
        <dbReference type="ARBA" id="ARBA00022723"/>
    </source>
</evidence>
<evidence type="ECO:0000256" key="2">
    <source>
        <dbReference type="ARBA" id="ARBA00022771"/>
    </source>
</evidence>
<dbReference type="InterPro" id="IPR055300">
    <property type="entry name" value="CWZF3/5/7"/>
</dbReference>
<organism evidence="6 7">
    <name type="scientific">Babesia caballi</name>
    <dbReference type="NCBI Taxonomy" id="5871"/>
    <lineage>
        <taxon>Eukaryota</taxon>
        <taxon>Sar</taxon>
        <taxon>Alveolata</taxon>
        <taxon>Apicomplexa</taxon>
        <taxon>Aconoidasida</taxon>
        <taxon>Piroplasmida</taxon>
        <taxon>Babesiidae</taxon>
        <taxon>Babesia</taxon>
    </lineage>
</organism>
<feature type="domain" description="CW-type" evidence="5">
    <location>
        <begin position="233"/>
        <end position="286"/>
    </location>
</feature>
<dbReference type="GeneID" id="94193214"/>
<proteinExistence type="predicted"/>
<comment type="caution">
    <text evidence="6">The sequence shown here is derived from an EMBL/GenBank/DDBJ whole genome shotgun (WGS) entry which is preliminary data.</text>
</comment>
<accession>A0AAV4LPH2</accession>
<keyword evidence="1" id="KW-0479">Metal-binding</keyword>
<name>A0AAV4LPH2_BABCB</name>
<feature type="compositionally biased region" description="Basic and acidic residues" evidence="4">
    <location>
        <begin position="620"/>
        <end position="635"/>
    </location>
</feature>
<protein>
    <submittedName>
        <fullName evidence="6">CW-type Zinc Finger protein</fullName>
    </submittedName>
</protein>
<evidence type="ECO:0000313" key="6">
    <source>
        <dbReference type="EMBL" id="GIX61731.1"/>
    </source>
</evidence>
<gene>
    <name evidence="6" type="ORF">BcabD6B2_11660</name>
</gene>
<dbReference type="GO" id="GO:0008270">
    <property type="term" value="F:zinc ion binding"/>
    <property type="evidence" value="ECO:0007669"/>
    <property type="project" value="UniProtKB-KW"/>
</dbReference>
<evidence type="ECO:0000256" key="4">
    <source>
        <dbReference type="SAM" id="MobiDB-lite"/>
    </source>
</evidence>
<dbReference type="Pfam" id="PF07496">
    <property type="entry name" value="zf-CW"/>
    <property type="match status" value="1"/>
</dbReference>
<dbReference type="AlphaFoldDB" id="A0AAV4LPH2"/>